<evidence type="ECO:0000259" key="1">
    <source>
        <dbReference type="Pfam" id="PF01681"/>
    </source>
</evidence>
<accession>A0A0B1TEC8</accession>
<dbReference type="Proteomes" id="UP000053660">
    <property type="component" value="Unassembled WGS sequence"/>
</dbReference>
<evidence type="ECO:0000313" key="2">
    <source>
        <dbReference type="EMBL" id="KHJ95614.1"/>
    </source>
</evidence>
<reference evidence="2 3" key="1">
    <citation type="submission" date="2014-03" db="EMBL/GenBank/DDBJ databases">
        <title>Draft genome of the hookworm Oesophagostomum dentatum.</title>
        <authorList>
            <person name="Mitreva M."/>
        </authorList>
    </citation>
    <scope>NUCLEOTIDE SEQUENCE [LARGE SCALE GENOMIC DNA]</scope>
    <source>
        <strain evidence="2 3">OD-Hann</strain>
    </source>
</reference>
<evidence type="ECO:0000313" key="3">
    <source>
        <dbReference type="Proteomes" id="UP000053660"/>
    </source>
</evidence>
<gene>
    <name evidence="2" type="ORF">OESDEN_04436</name>
</gene>
<dbReference type="InterPro" id="IPR002601">
    <property type="entry name" value="C6_domain"/>
</dbReference>
<organism evidence="2 3">
    <name type="scientific">Oesophagostomum dentatum</name>
    <name type="common">Nodular worm</name>
    <dbReference type="NCBI Taxonomy" id="61180"/>
    <lineage>
        <taxon>Eukaryota</taxon>
        <taxon>Metazoa</taxon>
        <taxon>Ecdysozoa</taxon>
        <taxon>Nematoda</taxon>
        <taxon>Chromadorea</taxon>
        <taxon>Rhabditida</taxon>
        <taxon>Rhabditina</taxon>
        <taxon>Rhabditomorpha</taxon>
        <taxon>Strongyloidea</taxon>
        <taxon>Strongylidae</taxon>
        <taxon>Oesophagostomum</taxon>
    </lineage>
</organism>
<dbReference type="EMBL" id="KN549909">
    <property type="protein sequence ID" value="KHJ95614.1"/>
    <property type="molecule type" value="Genomic_DNA"/>
</dbReference>
<sequence length="83" mass="8925">MSDLHRLRTLSNNADGCKQMNAVCTASKAGLKAFMEFNAGIGGPDIAETITALLTCHADGKWYFTLGQNSLEITEVRCNEAMG</sequence>
<feature type="domain" description="C6" evidence="1">
    <location>
        <begin position="13"/>
        <end position="78"/>
    </location>
</feature>
<dbReference type="AlphaFoldDB" id="A0A0B1TEC8"/>
<keyword evidence="3" id="KW-1185">Reference proteome</keyword>
<dbReference type="OrthoDB" id="5836791at2759"/>
<protein>
    <recommendedName>
        <fullName evidence="1">C6 domain-containing protein</fullName>
    </recommendedName>
</protein>
<dbReference type="Pfam" id="PF01681">
    <property type="entry name" value="C6"/>
    <property type="match status" value="1"/>
</dbReference>
<proteinExistence type="predicted"/>
<name>A0A0B1TEC8_OESDE</name>